<keyword evidence="7 11" id="KW-0560">Oxidoreductase</keyword>
<dbReference type="InterPro" id="IPR036188">
    <property type="entry name" value="FAD/NAD-bd_sf"/>
</dbReference>
<dbReference type="EMBL" id="JASEJX010000014">
    <property type="protein sequence ID" value="KAK4516291.1"/>
    <property type="molecule type" value="Genomic_DNA"/>
</dbReference>
<comment type="catalytic activity">
    <reaction evidence="10 11">
        <text>protoporphyrinogen IX + 3 O2 = protoporphyrin IX + 3 H2O2</text>
        <dbReference type="Rhea" id="RHEA:25576"/>
        <dbReference type="ChEBI" id="CHEBI:15379"/>
        <dbReference type="ChEBI" id="CHEBI:16240"/>
        <dbReference type="ChEBI" id="CHEBI:57306"/>
        <dbReference type="ChEBI" id="CHEBI:57307"/>
        <dbReference type="EC" id="1.3.3.4"/>
    </reaction>
</comment>
<comment type="similarity">
    <text evidence="3 11">Belongs to the protoporphyrinogen/coproporphyrinogen oxidase family. Protoporphyrinogen oxidase subfamily.</text>
</comment>
<dbReference type="PANTHER" id="PTHR42923:SF3">
    <property type="entry name" value="PROTOPORPHYRINOGEN OXIDASE"/>
    <property type="match status" value="1"/>
</dbReference>
<evidence type="ECO:0000313" key="14">
    <source>
        <dbReference type="Proteomes" id="UP001304243"/>
    </source>
</evidence>
<dbReference type="Gene3D" id="3.50.50.60">
    <property type="entry name" value="FAD/NAD(P)-binding domain"/>
    <property type="match status" value="1"/>
</dbReference>
<dbReference type="PANTHER" id="PTHR42923">
    <property type="entry name" value="PROTOPORPHYRINOGEN OXIDASE"/>
    <property type="match status" value="1"/>
</dbReference>
<dbReference type="SUPFAM" id="SSF51905">
    <property type="entry name" value="FAD/NAD(P)-binding domain"/>
    <property type="match status" value="1"/>
</dbReference>
<dbReference type="GO" id="GO:0005743">
    <property type="term" value="C:mitochondrial inner membrane"/>
    <property type="evidence" value="ECO:0007669"/>
    <property type="project" value="UniProtKB-SubCell"/>
</dbReference>
<evidence type="ECO:0000313" key="13">
    <source>
        <dbReference type="EMBL" id="KAK4516291.1"/>
    </source>
</evidence>
<evidence type="ECO:0000256" key="10">
    <source>
        <dbReference type="ARBA" id="ARBA00047554"/>
    </source>
</evidence>
<dbReference type="InterPro" id="IPR050464">
    <property type="entry name" value="Zeta_carotene_desat/Oxidored"/>
</dbReference>
<comment type="function">
    <text evidence="1 11">Catalyzes the 6-electron oxidation of protoporphyrinogen-IX to form protoporphyrin-IX.</text>
</comment>
<keyword evidence="8 11" id="KW-0350">Heme biosynthesis</keyword>
<evidence type="ECO:0000256" key="1">
    <source>
        <dbReference type="ARBA" id="ARBA00002600"/>
    </source>
</evidence>
<name>A0AAN7I0V1_9FUNG</name>
<keyword evidence="13" id="KW-0346">Stress response</keyword>
<evidence type="ECO:0000256" key="8">
    <source>
        <dbReference type="ARBA" id="ARBA00023133"/>
    </source>
</evidence>
<dbReference type="InterPro" id="IPR004572">
    <property type="entry name" value="Protoporphyrinogen_oxidase"/>
</dbReference>
<evidence type="ECO:0000256" key="3">
    <source>
        <dbReference type="ARBA" id="ARBA00010551"/>
    </source>
</evidence>
<gene>
    <name evidence="13" type="primary">hsp10_2</name>
    <name evidence="13" type="ORF">ATC70_011261</name>
</gene>
<comment type="pathway">
    <text evidence="2 11">Porphyrin-containing compound metabolism; protoporphyrin-IX biosynthesis; protoporphyrin-IX from protoporphyrinogen-IX: step 1/1.</text>
</comment>
<evidence type="ECO:0000256" key="4">
    <source>
        <dbReference type="ARBA" id="ARBA00012867"/>
    </source>
</evidence>
<dbReference type="InterPro" id="IPR002937">
    <property type="entry name" value="Amino_oxidase"/>
</dbReference>
<comment type="cofactor">
    <cofactor evidence="11">
        <name>FAD</name>
        <dbReference type="ChEBI" id="CHEBI:57692"/>
    </cofactor>
    <text evidence="11">Binds 1 FAD per subunit.</text>
</comment>
<dbReference type="NCBIfam" id="TIGR00562">
    <property type="entry name" value="proto_IX_ox"/>
    <property type="match status" value="1"/>
</dbReference>
<dbReference type="Proteomes" id="UP001304243">
    <property type="component" value="Unassembled WGS sequence"/>
</dbReference>
<dbReference type="EC" id="1.3.3.4" evidence="4 11"/>
<dbReference type="GO" id="GO:0006782">
    <property type="term" value="P:protoporphyrinogen IX biosynthetic process"/>
    <property type="evidence" value="ECO:0007669"/>
    <property type="project" value="UniProtKB-UniRule"/>
</dbReference>
<evidence type="ECO:0000256" key="5">
    <source>
        <dbReference type="ARBA" id="ARBA00022630"/>
    </source>
</evidence>
<protein>
    <recommendedName>
        <fullName evidence="4 11">Protoporphyrinogen oxidase</fullName>
        <ecNumber evidence="4 11">1.3.3.4</ecNumber>
    </recommendedName>
</protein>
<dbReference type="GeneID" id="89954947"/>
<organism evidence="13 14">
    <name type="scientific">Mucor velutinosus</name>
    <dbReference type="NCBI Taxonomy" id="708070"/>
    <lineage>
        <taxon>Eukaryota</taxon>
        <taxon>Fungi</taxon>
        <taxon>Fungi incertae sedis</taxon>
        <taxon>Mucoromycota</taxon>
        <taxon>Mucoromycotina</taxon>
        <taxon>Mucoromycetes</taxon>
        <taxon>Mucorales</taxon>
        <taxon>Mucorineae</taxon>
        <taxon>Mucoraceae</taxon>
        <taxon>Mucor</taxon>
    </lineage>
</organism>
<dbReference type="AlphaFoldDB" id="A0AAN7I0V1"/>
<evidence type="ECO:0000259" key="12">
    <source>
        <dbReference type="Pfam" id="PF01593"/>
    </source>
</evidence>
<dbReference type="SUPFAM" id="SSF54373">
    <property type="entry name" value="FAD-linked reductases, C-terminal domain"/>
    <property type="match status" value="1"/>
</dbReference>
<comment type="caution">
    <text evidence="13">The sequence shown here is derived from an EMBL/GenBank/DDBJ whole genome shotgun (WGS) entry which is preliminary data.</text>
</comment>
<evidence type="ECO:0000256" key="9">
    <source>
        <dbReference type="ARBA" id="ARBA00023244"/>
    </source>
</evidence>
<feature type="domain" description="Amine oxidase" evidence="12">
    <location>
        <begin position="33"/>
        <end position="367"/>
    </location>
</feature>
<evidence type="ECO:0000256" key="7">
    <source>
        <dbReference type="ARBA" id="ARBA00023002"/>
    </source>
</evidence>
<dbReference type="RefSeq" id="XP_064682957.1">
    <property type="nucleotide sequence ID" value="XM_064830455.1"/>
</dbReference>
<evidence type="ECO:0000256" key="2">
    <source>
        <dbReference type="ARBA" id="ARBA00005073"/>
    </source>
</evidence>
<evidence type="ECO:0000256" key="11">
    <source>
        <dbReference type="RuleBase" id="RU367069"/>
    </source>
</evidence>
<comment type="subcellular location">
    <subcellularLocation>
        <location evidence="11">Mitochondrion inner membrane</location>
    </subcellularLocation>
</comment>
<sequence length="546" mass="59375">MTIVGLHDKIRISFFVNSKMAQQQSVAILGGGISGLSAAYYLSKSSPKTKILLIEGSKRVGGWIKSQRVLPGFHASLPFLTKPTDDNVLFEVGPRSLRPVGAGGAAILGMANDLQLHNDMLFVSKSDPSAKNRYIYYNDQVNTLPNSLSSLLLKQPPVFKSVIKSILSEPFVQPGSGQDESLYSFIARRFNDHIALNLVGAITHGIYAGDAKQLSVKSTMRMLYDAEQANGSVVKSMLSSKPSAPIPPAEQAILNELADPNMAKTTSVFGFKNGTETLTTQLKQWLQQQPNVTLITDKQVKKMDKTADGNRMKIYSEEASVTVDHVISTIPSRKLDPLLTKHNALVHLSANPSVNVAVVNFAFEKEDADLKYNGFGFLTPHPDSAYQLPVPGILGVVFDSNAMHGQENERNSKLVKMTVMMGGHMWNSTFGGVQPSQVDPASALETASKALSAYLGIQQKPKFSMANVLQECIPQYIVGHESRLGELHQDIKQKYSHLLSVTGASYLGVSVPDCVKNSRLLVNDLLDKGALGTRENIITGLNKVVL</sequence>
<dbReference type="Pfam" id="PF01593">
    <property type="entry name" value="Amino_oxidase"/>
    <property type="match status" value="1"/>
</dbReference>
<dbReference type="GO" id="GO:0004729">
    <property type="term" value="F:oxygen-dependent protoporphyrinogen oxidase activity"/>
    <property type="evidence" value="ECO:0007669"/>
    <property type="project" value="UniProtKB-UniRule"/>
</dbReference>
<proteinExistence type="inferred from homology"/>
<keyword evidence="9 11" id="KW-0627">Porphyrin biosynthesis</keyword>
<reference evidence="13 14" key="1">
    <citation type="submission" date="2022-11" db="EMBL/GenBank/DDBJ databases">
        <title>Mucor velutinosus strain NIH1002 WGS.</title>
        <authorList>
            <person name="Subramanian P."/>
            <person name="Mullikin J.C."/>
            <person name="Segre J.A."/>
            <person name="Zelazny A.M."/>
        </authorList>
    </citation>
    <scope>NUCLEOTIDE SEQUENCE [LARGE SCALE GENOMIC DNA]</scope>
    <source>
        <strain evidence="13 14">NIH1002</strain>
    </source>
</reference>
<accession>A0AAN7I0V1</accession>
<keyword evidence="5 11" id="KW-0285">Flavoprotein</keyword>
<keyword evidence="14" id="KW-1185">Reference proteome</keyword>
<evidence type="ECO:0000256" key="6">
    <source>
        <dbReference type="ARBA" id="ARBA00022827"/>
    </source>
</evidence>
<keyword evidence="6 11" id="KW-0274">FAD</keyword>